<dbReference type="Gene3D" id="3.30.565.10">
    <property type="entry name" value="Histidine kinase-like ATPase, C-terminal domain"/>
    <property type="match status" value="1"/>
</dbReference>
<dbReference type="CDD" id="cd00130">
    <property type="entry name" value="PAS"/>
    <property type="match status" value="2"/>
</dbReference>
<keyword evidence="6" id="KW-0808">Transferase</keyword>
<dbReference type="Pfam" id="PF02518">
    <property type="entry name" value="HATPase_c"/>
    <property type="match status" value="1"/>
</dbReference>
<dbReference type="CDD" id="cd00082">
    <property type="entry name" value="HisKA"/>
    <property type="match status" value="1"/>
</dbReference>
<protein>
    <recommendedName>
        <fullName evidence="3">histidine kinase</fullName>
        <ecNumber evidence="3">2.7.13.3</ecNumber>
    </recommendedName>
</protein>
<comment type="caution">
    <text evidence="16">The sequence shown here is derived from an EMBL/GenBank/DDBJ whole genome shotgun (WGS) entry which is preliminary data.</text>
</comment>
<dbReference type="SMART" id="SM00388">
    <property type="entry name" value="HisKA"/>
    <property type="match status" value="1"/>
</dbReference>
<dbReference type="SMART" id="SM00091">
    <property type="entry name" value="PAS"/>
    <property type="match status" value="4"/>
</dbReference>
<dbReference type="SUPFAM" id="SSF55874">
    <property type="entry name" value="ATPase domain of HSP90 chaperone/DNA topoisomerase II/histidine kinase"/>
    <property type="match status" value="1"/>
</dbReference>
<feature type="domain" description="PAS" evidence="14">
    <location>
        <begin position="798"/>
        <end position="868"/>
    </location>
</feature>
<dbReference type="EC" id="2.7.13.3" evidence="3"/>
<dbReference type="CDD" id="cd16922">
    <property type="entry name" value="HATPase_EvgS-ArcB-TorS-like"/>
    <property type="match status" value="1"/>
</dbReference>
<evidence type="ECO:0000256" key="12">
    <source>
        <dbReference type="SAM" id="Phobius"/>
    </source>
</evidence>
<keyword evidence="7 12" id="KW-0812">Transmembrane</keyword>
<dbReference type="Pfam" id="PF02743">
    <property type="entry name" value="dCache_1"/>
    <property type="match status" value="1"/>
</dbReference>
<dbReference type="Gene3D" id="3.30.450.20">
    <property type="entry name" value="PAS domain"/>
    <property type="match status" value="6"/>
</dbReference>
<dbReference type="InterPro" id="IPR003661">
    <property type="entry name" value="HisK_dim/P_dom"/>
</dbReference>
<evidence type="ECO:0000256" key="5">
    <source>
        <dbReference type="ARBA" id="ARBA00022553"/>
    </source>
</evidence>
<evidence type="ECO:0000313" key="16">
    <source>
        <dbReference type="EMBL" id="MBE9191813.1"/>
    </source>
</evidence>
<feature type="transmembrane region" description="Helical" evidence="12">
    <location>
        <begin position="342"/>
        <end position="365"/>
    </location>
</feature>
<evidence type="ECO:0000256" key="9">
    <source>
        <dbReference type="ARBA" id="ARBA00022989"/>
    </source>
</evidence>
<keyword evidence="9 12" id="KW-1133">Transmembrane helix</keyword>
<dbReference type="SUPFAM" id="SSF47384">
    <property type="entry name" value="Homodimeric domain of signal transducing histidine kinase"/>
    <property type="match status" value="1"/>
</dbReference>
<dbReference type="InterPro" id="IPR033479">
    <property type="entry name" value="dCache_1"/>
</dbReference>
<dbReference type="Gene3D" id="1.10.287.130">
    <property type="match status" value="1"/>
</dbReference>
<organism evidence="16 17">
    <name type="scientific">Gloeocapsopsis crepidinum LEGE 06123</name>
    <dbReference type="NCBI Taxonomy" id="588587"/>
    <lineage>
        <taxon>Bacteria</taxon>
        <taxon>Bacillati</taxon>
        <taxon>Cyanobacteriota</taxon>
        <taxon>Cyanophyceae</taxon>
        <taxon>Oscillatoriophycideae</taxon>
        <taxon>Chroococcales</taxon>
        <taxon>Chroococcaceae</taxon>
        <taxon>Gloeocapsopsis</taxon>
    </lineage>
</organism>
<dbReference type="PANTHER" id="PTHR43304:SF1">
    <property type="entry name" value="PAC DOMAIN-CONTAINING PROTEIN"/>
    <property type="match status" value="1"/>
</dbReference>
<comment type="subcellular location">
    <subcellularLocation>
        <location evidence="2">Cell membrane</location>
        <topology evidence="2">Multi-pass membrane protein</topology>
    </subcellularLocation>
</comment>
<evidence type="ECO:0000256" key="2">
    <source>
        <dbReference type="ARBA" id="ARBA00004651"/>
    </source>
</evidence>
<keyword evidence="10" id="KW-0902">Two-component regulatory system</keyword>
<dbReference type="EMBL" id="JADEWN010000040">
    <property type="protein sequence ID" value="MBE9191813.1"/>
    <property type="molecule type" value="Genomic_DNA"/>
</dbReference>
<evidence type="ECO:0000256" key="3">
    <source>
        <dbReference type="ARBA" id="ARBA00012438"/>
    </source>
</evidence>
<dbReference type="InterPro" id="IPR000014">
    <property type="entry name" value="PAS"/>
</dbReference>
<evidence type="ECO:0000256" key="8">
    <source>
        <dbReference type="ARBA" id="ARBA00022777"/>
    </source>
</evidence>
<evidence type="ECO:0000259" key="13">
    <source>
        <dbReference type="PROSITE" id="PS50109"/>
    </source>
</evidence>
<keyword evidence="11 12" id="KW-0472">Membrane</keyword>
<reference evidence="16 17" key="1">
    <citation type="submission" date="2020-10" db="EMBL/GenBank/DDBJ databases">
        <authorList>
            <person name="Castelo-Branco R."/>
            <person name="Eusebio N."/>
            <person name="Adriana R."/>
            <person name="Vieira A."/>
            <person name="Brugerolle De Fraissinette N."/>
            <person name="Rezende De Castro R."/>
            <person name="Schneider M.P."/>
            <person name="Vasconcelos V."/>
            <person name="Leao P.N."/>
        </authorList>
    </citation>
    <scope>NUCLEOTIDE SEQUENCE [LARGE SCALE GENOMIC DNA]</scope>
    <source>
        <strain evidence="16 17">LEGE 06123</strain>
    </source>
</reference>
<dbReference type="RefSeq" id="WP_193933001.1">
    <property type="nucleotide sequence ID" value="NZ_CAWPMZ010000073.1"/>
</dbReference>
<dbReference type="InterPro" id="IPR036890">
    <property type="entry name" value="HATPase_C_sf"/>
</dbReference>
<dbReference type="SMART" id="SM00086">
    <property type="entry name" value="PAC"/>
    <property type="match status" value="3"/>
</dbReference>
<dbReference type="InterPro" id="IPR004358">
    <property type="entry name" value="Sig_transdc_His_kin-like_C"/>
</dbReference>
<dbReference type="NCBIfam" id="TIGR00229">
    <property type="entry name" value="sensory_box"/>
    <property type="match status" value="3"/>
</dbReference>
<evidence type="ECO:0000256" key="6">
    <source>
        <dbReference type="ARBA" id="ARBA00022679"/>
    </source>
</evidence>
<feature type="domain" description="PAC" evidence="15">
    <location>
        <begin position="498"/>
        <end position="548"/>
    </location>
</feature>
<feature type="transmembrane region" description="Helical" evidence="12">
    <location>
        <begin position="20"/>
        <end position="43"/>
    </location>
</feature>
<dbReference type="Pfam" id="PF08448">
    <property type="entry name" value="PAS_4"/>
    <property type="match status" value="1"/>
</dbReference>
<dbReference type="PRINTS" id="PR00344">
    <property type="entry name" value="BCTRLSENSOR"/>
</dbReference>
<dbReference type="InterPro" id="IPR000700">
    <property type="entry name" value="PAS-assoc_C"/>
</dbReference>
<sequence length="1152" mass="129394">MKSFDSLHRVHQRLAKIPVGILLSLPFLVQLLGATGLVGYLIYRSEQQAIHNLGNKLVNEVGERIYQQLDNYLQTAQVVNHRNLAVIHNGLLDIQDFEQTGHYFWHQFATYNFNSIQFAKTDGSYIGVSYQDQIPVISEVPKPNHKQFIYSTNHQGYRTQVQQTIANPNVLQAAWYQDAVAAKQPIWTTVYPKNLSHPKAISASTPVYDSEGSLTGVLSIDLNLKQINRFLQQSEIGRGRAIILETSGLLIADSEPTEIMAQGEQRHIATTEPLIQSITTHLTRFGNLNQLQQYSTQLAIAEQLTYIHVLPYQNAYGLDWLIIVAVPELELRQNVGVNQRHTLLLCAIIILLVAAIGIVTTQWFINPAPYLVQADAIAQRQFGSFNNKVPVAQLVNTFRHIAQFNTAATFQNRSPREQHPKPILQNLAQSLPEIIYSAVIKPDGLMHFEYINPVVENVYEISAAEFLAQPNRIILMQMHPEDRAGYLKQVAQSTQAAFTYEWRSITPSGKLKWLRTSSQPEQRRGDICWHGVILDISECKQREQQLQASQAQLNDILNLAGVSIARLRFYPDRTFEADYCSAGCTAMVGYTPEELTSQLWASRIPPEDLQTVMDQAFAAICQEQPITIEFRFRRKDGSQCWLADILTSRWDETEGCWIVIAVGVDITERKRIETALHESEALNRAILNALPDLIIRMHQDGTYLDVKPTTAFPILTSPKLIGTNISDLLPPDIARQRLAAAAAALSTKQMQIYEFPLVVNGQSLWQEGRVMPLTTDEVLVVIRDLTERNQVQQALQASEQRFRQAFDDAPIGMALVSPTGHFLKVNRTLCEIVGYTDEELLALTSDDITHPDDRQADSDYRQQLLTDKIRCYEMEKRYVRKQGDIVQTLLSVSLVKDAAQQPLYFITQILNISDRHEITRMKDEFIAIVSHELRTPLTAIRGSLGILAAGVLDDEPLQVKEVLQIALSNSDRLVRLLDNLLNLKRLESGMVPLTIETHIVADLVAQAIACTATIAQEANIKISTIFPTIQIQVAGDAIVQTLTNLLSNAIKFSPAGSTVWLSAELQESKPVPYIHFKVEDQGRGIPIDKLESIFQPFQQVAISDAQQKRGIGLGLAICKRIVEQHGGQIWVNSELGKGSTFYFTLPIAQQDV</sequence>
<dbReference type="PROSITE" id="PS50112">
    <property type="entry name" value="PAS"/>
    <property type="match status" value="1"/>
</dbReference>
<feature type="domain" description="PAC" evidence="15">
    <location>
        <begin position="626"/>
        <end position="678"/>
    </location>
</feature>
<evidence type="ECO:0000256" key="10">
    <source>
        <dbReference type="ARBA" id="ARBA00023012"/>
    </source>
</evidence>
<dbReference type="Pfam" id="PF08447">
    <property type="entry name" value="PAS_3"/>
    <property type="match status" value="3"/>
</dbReference>
<dbReference type="InterPro" id="IPR013655">
    <property type="entry name" value="PAS_fold_3"/>
</dbReference>
<feature type="domain" description="PAC" evidence="15">
    <location>
        <begin position="872"/>
        <end position="924"/>
    </location>
</feature>
<comment type="catalytic activity">
    <reaction evidence="1">
        <text>ATP + protein L-histidine = ADP + protein N-phospho-L-histidine.</text>
        <dbReference type="EC" id="2.7.13.3"/>
    </reaction>
</comment>
<evidence type="ECO:0000256" key="1">
    <source>
        <dbReference type="ARBA" id="ARBA00000085"/>
    </source>
</evidence>
<dbReference type="Pfam" id="PF00512">
    <property type="entry name" value="HisKA"/>
    <property type="match status" value="1"/>
</dbReference>
<dbReference type="InterPro" id="IPR013656">
    <property type="entry name" value="PAS_4"/>
</dbReference>
<dbReference type="InterPro" id="IPR035965">
    <property type="entry name" value="PAS-like_dom_sf"/>
</dbReference>
<name>A0ABR9UWX8_9CHRO</name>
<dbReference type="SUPFAM" id="SSF55785">
    <property type="entry name" value="PYP-like sensor domain (PAS domain)"/>
    <property type="match status" value="4"/>
</dbReference>
<dbReference type="SMART" id="SM00387">
    <property type="entry name" value="HATPase_c"/>
    <property type="match status" value="1"/>
</dbReference>
<dbReference type="InterPro" id="IPR003594">
    <property type="entry name" value="HATPase_dom"/>
</dbReference>
<evidence type="ECO:0000313" key="17">
    <source>
        <dbReference type="Proteomes" id="UP000651156"/>
    </source>
</evidence>
<accession>A0ABR9UWX8</accession>
<dbReference type="InterPro" id="IPR052162">
    <property type="entry name" value="Sensor_kinase/Photoreceptor"/>
</dbReference>
<keyword evidence="8" id="KW-0418">Kinase</keyword>
<dbReference type="PROSITE" id="PS50113">
    <property type="entry name" value="PAC"/>
    <property type="match status" value="3"/>
</dbReference>
<dbReference type="PANTHER" id="PTHR43304">
    <property type="entry name" value="PHYTOCHROME-LIKE PROTEIN CPH1"/>
    <property type="match status" value="1"/>
</dbReference>
<evidence type="ECO:0000256" key="11">
    <source>
        <dbReference type="ARBA" id="ARBA00023136"/>
    </source>
</evidence>
<dbReference type="Proteomes" id="UP000651156">
    <property type="component" value="Unassembled WGS sequence"/>
</dbReference>
<keyword evidence="17" id="KW-1185">Reference proteome</keyword>
<dbReference type="InterPro" id="IPR005467">
    <property type="entry name" value="His_kinase_dom"/>
</dbReference>
<feature type="domain" description="Histidine kinase" evidence="13">
    <location>
        <begin position="928"/>
        <end position="1149"/>
    </location>
</feature>
<dbReference type="InterPro" id="IPR001610">
    <property type="entry name" value="PAC"/>
</dbReference>
<evidence type="ECO:0000259" key="14">
    <source>
        <dbReference type="PROSITE" id="PS50112"/>
    </source>
</evidence>
<dbReference type="InterPro" id="IPR036097">
    <property type="entry name" value="HisK_dim/P_sf"/>
</dbReference>
<evidence type="ECO:0000259" key="15">
    <source>
        <dbReference type="PROSITE" id="PS50113"/>
    </source>
</evidence>
<keyword evidence="5" id="KW-0597">Phosphoprotein</keyword>
<dbReference type="PROSITE" id="PS50109">
    <property type="entry name" value="HIS_KIN"/>
    <property type="match status" value="1"/>
</dbReference>
<keyword evidence="4" id="KW-1003">Cell membrane</keyword>
<evidence type="ECO:0000256" key="7">
    <source>
        <dbReference type="ARBA" id="ARBA00022692"/>
    </source>
</evidence>
<gene>
    <name evidence="16" type="ORF">IQ230_15935</name>
</gene>
<evidence type="ECO:0000256" key="4">
    <source>
        <dbReference type="ARBA" id="ARBA00022475"/>
    </source>
</evidence>
<proteinExistence type="predicted"/>